<sequence length="445" mass="49113">MVTPFASVFLNHYTIRVGKKVGWISLAPLPNTSLFTTYTTSYKGFKNHFLKITALDGASFCSDYQPLPLYWKLPVRDQVIPKSRLPMEEKATLQFLDELPRGMNCRELVALVGEDDPQKYMRSVLKKKSLDIDALILKAKQVPQRKDISTPEKTIGAEKESTPFLTETNLANPVAEKKSTSSLSASKMLVSSRVEMGSVPLATEKMWVSLPGEEESAQPDAPTKRKADAPTVEDALGKKGKGAMSLPLGPGQPKGQVVVALGSKLPLGGLSCYATPSGTKSLWGPEMNIQGMFPPHFIPQHDRGLLVAAGANNTLDMLETYHIRSLASLEVWRGLLKRFEQIVAKEVVNKREFEKMAKAHSDMKAENERMKIEVAKLKADREGLWADLAASKSKATAAEAELLKWKTQAANAKEEVKSLKDKYAESPKWKAKANIYEGEVAKLKT</sequence>
<feature type="compositionally biased region" description="Basic and acidic residues" evidence="2">
    <location>
        <begin position="146"/>
        <end position="161"/>
    </location>
</feature>
<evidence type="ECO:0000256" key="1">
    <source>
        <dbReference type="SAM" id="Coils"/>
    </source>
</evidence>
<keyword evidence="4" id="KW-1185">Reference proteome</keyword>
<comment type="caution">
    <text evidence="3">The sequence shown here is derived from an EMBL/GenBank/DDBJ whole genome shotgun (WGS) entry which is preliminary data.</text>
</comment>
<dbReference type="AlphaFoldDB" id="A0A371IC38"/>
<feature type="region of interest" description="Disordered" evidence="2">
    <location>
        <begin position="212"/>
        <end position="231"/>
    </location>
</feature>
<dbReference type="EMBL" id="QJKJ01000436">
    <property type="protein sequence ID" value="RDY12603.1"/>
    <property type="molecule type" value="Genomic_DNA"/>
</dbReference>
<dbReference type="OrthoDB" id="671678at2759"/>
<organism evidence="3 4">
    <name type="scientific">Mucuna pruriens</name>
    <name type="common">Velvet bean</name>
    <name type="synonym">Dolichos pruriens</name>
    <dbReference type="NCBI Taxonomy" id="157652"/>
    <lineage>
        <taxon>Eukaryota</taxon>
        <taxon>Viridiplantae</taxon>
        <taxon>Streptophyta</taxon>
        <taxon>Embryophyta</taxon>
        <taxon>Tracheophyta</taxon>
        <taxon>Spermatophyta</taxon>
        <taxon>Magnoliopsida</taxon>
        <taxon>eudicotyledons</taxon>
        <taxon>Gunneridae</taxon>
        <taxon>Pentapetalae</taxon>
        <taxon>rosids</taxon>
        <taxon>fabids</taxon>
        <taxon>Fabales</taxon>
        <taxon>Fabaceae</taxon>
        <taxon>Papilionoideae</taxon>
        <taxon>50 kb inversion clade</taxon>
        <taxon>NPAAA clade</taxon>
        <taxon>indigoferoid/millettioid clade</taxon>
        <taxon>Phaseoleae</taxon>
        <taxon>Mucuna</taxon>
    </lineage>
</organism>
<dbReference type="Proteomes" id="UP000257109">
    <property type="component" value="Unassembled WGS sequence"/>
</dbReference>
<feature type="coiled-coil region" evidence="1">
    <location>
        <begin position="360"/>
        <end position="422"/>
    </location>
</feature>
<reference evidence="3" key="1">
    <citation type="submission" date="2018-05" db="EMBL/GenBank/DDBJ databases">
        <title>Draft genome of Mucuna pruriens seed.</title>
        <authorList>
            <person name="Nnadi N.E."/>
            <person name="Vos R."/>
            <person name="Hasami M.H."/>
            <person name="Devisetty U.K."/>
            <person name="Aguiy J.C."/>
        </authorList>
    </citation>
    <scope>NUCLEOTIDE SEQUENCE [LARGE SCALE GENOMIC DNA]</scope>
    <source>
        <strain evidence="3">JCA_2017</strain>
    </source>
</reference>
<keyword evidence="1" id="KW-0175">Coiled coil</keyword>
<feature type="region of interest" description="Disordered" evidence="2">
    <location>
        <begin position="146"/>
        <end position="166"/>
    </location>
</feature>
<feature type="non-terminal residue" evidence="3">
    <location>
        <position position="1"/>
    </location>
</feature>
<evidence type="ECO:0000313" key="4">
    <source>
        <dbReference type="Proteomes" id="UP000257109"/>
    </source>
</evidence>
<evidence type="ECO:0000256" key="2">
    <source>
        <dbReference type="SAM" id="MobiDB-lite"/>
    </source>
</evidence>
<accession>A0A371IC38</accession>
<gene>
    <name evidence="3" type="ORF">CR513_02566</name>
</gene>
<protein>
    <submittedName>
        <fullName evidence="3">Uncharacterized protein</fullName>
    </submittedName>
</protein>
<name>A0A371IC38_MUCPR</name>
<evidence type="ECO:0000313" key="3">
    <source>
        <dbReference type="EMBL" id="RDY12603.1"/>
    </source>
</evidence>
<proteinExistence type="predicted"/>